<accession>A0AAJ5W069</accession>
<protein>
    <submittedName>
        <fullName evidence="2">GNAT family N-acetyltransferase</fullName>
    </submittedName>
</protein>
<dbReference type="Proteomes" id="UP001213972">
    <property type="component" value="Chromosome"/>
</dbReference>
<evidence type="ECO:0000259" key="1">
    <source>
        <dbReference type="PROSITE" id="PS51729"/>
    </source>
</evidence>
<dbReference type="AlphaFoldDB" id="A0AAJ5W069"/>
<dbReference type="EMBL" id="CP119321">
    <property type="protein sequence ID" value="WEK13332.1"/>
    <property type="molecule type" value="Genomic_DNA"/>
</dbReference>
<sequence length="115" mass="12241">MSDDGQITVERNDAKGRYEIRQGDTVAGFTLFRADEQGRLVFPHTEIDPAFGGRGLGSALVGQALADVAARGETVVPVCPFVVKYVQTHDVEGLEVHWRPTADAAGSDDVDAADA</sequence>
<dbReference type="PANTHER" id="PTHR31435:SF10">
    <property type="entry name" value="BSR4717 PROTEIN"/>
    <property type="match status" value="1"/>
</dbReference>
<dbReference type="PANTHER" id="PTHR31435">
    <property type="entry name" value="PROTEIN NATD1"/>
    <property type="match status" value="1"/>
</dbReference>
<evidence type="ECO:0000313" key="2">
    <source>
        <dbReference type="EMBL" id="WEK13332.1"/>
    </source>
</evidence>
<dbReference type="SUPFAM" id="SSF55729">
    <property type="entry name" value="Acyl-CoA N-acyltransferases (Nat)"/>
    <property type="match status" value="1"/>
</dbReference>
<dbReference type="PROSITE" id="PS51729">
    <property type="entry name" value="GNAT_YJDJ"/>
    <property type="match status" value="1"/>
</dbReference>
<dbReference type="Gene3D" id="3.40.630.30">
    <property type="match status" value="1"/>
</dbReference>
<gene>
    <name evidence="2" type="ORF">P0Y48_12850</name>
</gene>
<dbReference type="InterPro" id="IPR031165">
    <property type="entry name" value="GNAT_YJDJ"/>
</dbReference>
<feature type="domain" description="N-acetyltransferase" evidence="1">
    <location>
        <begin position="10"/>
        <end position="98"/>
    </location>
</feature>
<name>A0AAJ5W069_9MICO</name>
<dbReference type="Pfam" id="PF14542">
    <property type="entry name" value="Acetyltransf_CG"/>
    <property type="match status" value="1"/>
</dbReference>
<dbReference type="InterPro" id="IPR016181">
    <property type="entry name" value="Acyl_CoA_acyltransferase"/>
</dbReference>
<dbReference type="InterPro" id="IPR045057">
    <property type="entry name" value="Gcn5-rel_NAT"/>
</dbReference>
<reference evidence="2" key="1">
    <citation type="submission" date="2023-03" db="EMBL/GenBank/DDBJ databases">
        <title>Andean soil-derived lignocellulolytic bacterial consortium as a source of novel taxa and putative plastic-active enzymes.</title>
        <authorList>
            <person name="Diaz-Garcia L."/>
            <person name="Chuvochina M."/>
            <person name="Feuerriegel G."/>
            <person name="Bunk B."/>
            <person name="Sproer C."/>
            <person name="Streit W.R."/>
            <person name="Rodriguez L.M."/>
            <person name="Overmann J."/>
            <person name="Jimenez D.J."/>
        </authorList>
    </citation>
    <scope>NUCLEOTIDE SEQUENCE</scope>
    <source>
        <strain evidence="2">MAG 4610</strain>
    </source>
</reference>
<organism evidence="2 3">
    <name type="scientific">Candidatus Microbacterium phytovorans</name>
    <dbReference type="NCBI Taxonomy" id="3121374"/>
    <lineage>
        <taxon>Bacteria</taxon>
        <taxon>Bacillati</taxon>
        <taxon>Actinomycetota</taxon>
        <taxon>Actinomycetes</taxon>
        <taxon>Micrococcales</taxon>
        <taxon>Microbacteriaceae</taxon>
        <taxon>Microbacterium</taxon>
    </lineage>
</organism>
<proteinExistence type="predicted"/>
<evidence type="ECO:0000313" key="3">
    <source>
        <dbReference type="Proteomes" id="UP001213972"/>
    </source>
</evidence>